<reference evidence="10" key="1">
    <citation type="journal article" date="2019" name="Int. J. Syst. Evol. Microbiol.">
        <title>The Global Catalogue of Microorganisms (GCM) 10K type strain sequencing project: providing services to taxonomists for standard genome sequencing and annotation.</title>
        <authorList>
            <consortium name="The Broad Institute Genomics Platform"/>
            <consortium name="The Broad Institute Genome Sequencing Center for Infectious Disease"/>
            <person name="Wu L."/>
            <person name="Ma J."/>
        </authorList>
    </citation>
    <scope>NUCLEOTIDE SEQUENCE [LARGE SCALE GENOMIC DNA]</scope>
    <source>
        <strain evidence="10">CCM 8903</strain>
    </source>
</reference>
<dbReference type="InterPro" id="IPR004438">
    <property type="entry name" value="Peptidase_M3B"/>
</dbReference>
<proteinExistence type="inferred from homology"/>
<protein>
    <recommendedName>
        <fullName evidence="6">Oligopeptidase F</fullName>
        <ecNumber evidence="6">3.4.24.-</ecNumber>
    </recommendedName>
</protein>
<dbReference type="InterPro" id="IPR042088">
    <property type="entry name" value="OligoPept_F_C"/>
</dbReference>
<dbReference type="Proteomes" id="UP001597252">
    <property type="component" value="Unassembled WGS sequence"/>
</dbReference>
<dbReference type="PANTHER" id="PTHR11804">
    <property type="entry name" value="PROTEASE M3 THIMET OLIGOPEPTIDASE-RELATED"/>
    <property type="match status" value="1"/>
</dbReference>
<dbReference type="Gene3D" id="1.20.140.70">
    <property type="entry name" value="Oligopeptidase f, N-terminal domain"/>
    <property type="match status" value="1"/>
</dbReference>
<keyword evidence="4 6" id="KW-0862">Zinc</keyword>
<dbReference type="EC" id="3.4.24.-" evidence="6"/>
<evidence type="ECO:0000256" key="4">
    <source>
        <dbReference type="ARBA" id="ARBA00022833"/>
    </source>
</evidence>
<accession>A0ABW4E746</accession>
<dbReference type="InterPro" id="IPR045090">
    <property type="entry name" value="Pept_M3A_M3B"/>
</dbReference>
<comment type="cofactor">
    <cofactor evidence="6">
        <name>Zn(2+)</name>
        <dbReference type="ChEBI" id="CHEBI:29105"/>
    </cofactor>
    <text evidence="6">Binds 1 zinc ion.</text>
</comment>
<evidence type="ECO:0000256" key="5">
    <source>
        <dbReference type="ARBA" id="ARBA00023049"/>
    </source>
</evidence>
<dbReference type="Gene3D" id="1.10.287.830">
    <property type="entry name" value="putative peptidase helix hairpin domain like"/>
    <property type="match status" value="1"/>
</dbReference>
<keyword evidence="2 6" id="KW-0479">Metal-binding</keyword>
<dbReference type="EMBL" id="JBHTON010000019">
    <property type="protein sequence ID" value="MFD1484948.1"/>
    <property type="molecule type" value="Genomic_DNA"/>
</dbReference>
<dbReference type="NCBIfam" id="TIGR00181">
    <property type="entry name" value="pepF"/>
    <property type="match status" value="1"/>
</dbReference>
<organism evidence="9 10">
    <name type="scientific">Lacticaseibacillus baoqingensis</name>
    <dbReference type="NCBI Taxonomy" id="2486013"/>
    <lineage>
        <taxon>Bacteria</taxon>
        <taxon>Bacillati</taxon>
        <taxon>Bacillota</taxon>
        <taxon>Bacilli</taxon>
        <taxon>Lactobacillales</taxon>
        <taxon>Lactobacillaceae</taxon>
        <taxon>Lacticaseibacillus</taxon>
    </lineage>
</organism>
<evidence type="ECO:0000259" key="7">
    <source>
        <dbReference type="Pfam" id="PF01432"/>
    </source>
</evidence>
<keyword evidence="10" id="KW-1185">Reference proteome</keyword>
<comment type="similarity">
    <text evidence="6">Belongs to the peptidase M3B family.</text>
</comment>
<keyword evidence="3 6" id="KW-0378">Hydrolase</keyword>
<dbReference type="SUPFAM" id="SSF55486">
    <property type="entry name" value="Metalloproteases ('zincins'), catalytic domain"/>
    <property type="match status" value="1"/>
</dbReference>
<comment type="function">
    <text evidence="6">Has oligopeptidase activity and degrades a variety of small bioactive peptides.</text>
</comment>
<evidence type="ECO:0000259" key="8">
    <source>
        <dbReference type="Pfam" id="PF08439"/>
    </source>
</evidence>
<dbReference type="CDD" id="cd09608">
    <property type="entry name" value="M3B_PepF"/>
    <property type="match status" value="1"/>
</dbReference>
<sequence>MSSLPLRESVPTELTWDLTTIFPTDEAWQQAYTAAAALGKQAAAHQGQLAQDPQHLLAGIQAVLTAYQATEKVYVYASLKNDEDTANATYQGFKAQANSLITTISSQVAFLEPEILSIPQATLTSWITQTPALEKFRHYLDAITANADHVLPAEQEALLSAAGDALNASSETFSVLNNAEIQFGVIEDDNGNTVQLSHGLYGELIKSVHRPVRQAAFETLYAAYASLKNTFAQTLAGEVKRHNFLAAAHHYDSARAAAMAANHIPENVYDTLTATVNAHLDSLHRYLDLRKQVLKVDDLHMYDLYTPLNGQPPLSYTIAAAKKTALQALAPLGPDYRQRVSEIFDNRYLDVVENQHKRSGAYSGGAYDTNPFILLNWQDSVDALYTLVHETGHSVHSWYTRHNQPYVYGDYSIFVAEIASTTNENLLTDYFLKTQTDPKVRAYILNYYLDGFKGTVFRQTQFAEFEHWLHTQDAAGQPLTAERLSTEYAAINARYYGPAVIQDPQIALEWTRIPHFYYNYYVYQYATGFAAASTLAAKISADQPGAVAAYLTYLKSGSSRYPIDTMQRAGVDMRQPDYLEAAFKVFDQRLAELEQLLKG</sequence>
<evidence type="ECO:0000256" key="1">
    <source>
        <dbReference type="ARBA" id="ARBA00022670"/>
    </source>
</evidence>
<evidence type="ECO:0000256" key="6">
    <source>
        <dbReference type="RuleBase" id="RU368091"/>
    </source>
</evidence>
<dbReference type="Gene3D" id="1.10.1370.20">
    <property type="entry name" value="Oligoendopeptidase f, C-terminal domain"/>
    <property type="match status" value="1"/>
</dbReference>
<keyword evidence="5 6" id="KW-0482">Metalloprotease</keyword>
<evidence type="ECO:0000313" key="10">
    <source>
        <dbReference type="Proteomes" id="UP001597252"/>
    </source>
</evidence>
<dbReference type="Pfam" id="PF01432">
    <property type="entry name" value="Peptidase_M3"/>
    <property type="match status" value="1"/>
</dbReference>
<dbReference type="InterPro" id="IPR013647">
    <property type="entry name" value="OligopepF_N_dom"/>
</dbReference>
<feature type="domain" description="Peptidase M3A/M3B catalytic" evidence="7">
    <location>
        <begin position="206"/>
        <end position="584"/>
    </location>
</feature>
<comment type="caution">
    <text evidence="9">The sequence shown here is derived from an EMBL/GenBank/DDBJ whole genome shotgun (WGS) entry which is preliminary data.</text>
</comment>
<keyword evidence="1 6" id="KW-0645">Protease</keyword>
<dbReference type="Pfam" id="PF08439">
    <property type="entry name" value="Peptidase_M3_N"/>
    <property type="match status" value="1"/>
</dbReference>
<dbReference type="RefSeq" id="WP_125748269.1">
    <property type="nucleotide sequence ID" value="NZ_JBHTON010000019.1"/>
</dbReference>
<evidence type="ECO:0000313" key="9">
    <source>
        <dbReference type="EMBL" id="MFD1484948.1"/>
    </source>
</evidence>
<evidence type="ECO:0000256" key="2">
    <source>
        <dbReference type="ARBA" id="ARBA00022723"/>
    </source>
</evidence>
<dbReference type="InterPro" id="IPR001567">
    <property type="entry name" value="Pept_M3A_M3B_dom"/>
</dbReference>
<evidence type="ECO:0000256" key="3">
    <source>
        <dbReference type="ARBA" id="ARBA00022801"/>
    </source>
</evidence>
<feature type="domain" description="Oligopeptidase F N-terminal" evidence="8">
    <location>
        <begin position="114"/>
        <end position="183"/>
    </location>
</feature>
<gene>
    <name evidence="9" type="primary">pepF</name>
    <name evidence="9" type="ORF">ACFQ5J_06875</name>
</gene>
<dbReference type="PANTHER" id="PTHR11804:SF84">
    <property type="entry name" value="SACCHAROLYSIN"/>
    <property type="match status" value="1"/>
</dbReference>
<name>A0ABW4E746_9LACO</name>